<keyword evidence="1" id="KW-0812">Transmembrane</keyword>
<keyword evidence="1" id="KW-1133">Transmembrane helix</keyword>
<reference evidence="2" key="1">
    <citation type="thesis" date="2020" institute="ProQuest LLC" country="789 East Eisenhower Parkway, Ann Arbor, MI, USA">
        <title>Comparative Genomics and Chromosome Evolution.</title>
        <authorList>
            <person name="Mudd A.B."/>
        </authorList>
    </citation>
    <scope>NUCLEOTIDE SEQUENCE</scope>
    <source>
        <strain evidence="2">Female2</strain>
        <tissue evidence="2">Blood</tissue>
    </source>
</reference>
<organism evidence="2 3">
    <name type="scientific">Hymenochirus boettgeri</name>
    <name type="common">Congo dwarf clawed frog</name>
    <dbReference type="NCBI Taxonomy" id="247094"/>
    <lineage>
        <taxon>Eukaryota</taxon>
        <taxon>Metazoa</taxon>
        <taxon>Chordata</taxon>
        <taxon>Craniata</taxon>
        <taxon>Vertebrata</taxon>
        <taxon>Euteleostomi</taxon>
        <taxon>Amphibia</taxon>
        <taxon>Batrachia</taxon>
        <taxon>Anura</taxon>
        <taxon>Pipoidea</taxon>
        <taxon>Pipidae</taxon>
        <taxon>Pipinae</taxon>
        <taxon>Hymenochirus</taxon>
    </lineage>
</organism>
<sequence>MWMKAYISAWADPFSFGLCCSMFMCNYFICPLFFFLNKEMSIKLKQKDFHLLQNGPTCLQIRARVSRVLTRTGGASTGGPRSQRGLCPYFSYDRFGTDRGPITVLQGGQ</sequence>
<protein>
    <submittedName>
        <fullName evidence="2">Uncharacterized protein</fullName>
    </submittedName>
</protein>
<dbReference type="Proteomes" id="UP000812440">
    <property type="component" value="Chromosome 6"/>
</dbReference>
<accession>A0A8T2J8S9</accession>
<comment type="caution">
    <text evidence="2">The sequence shown here is derived from an EMBL/GenBank/DDBJ whole genome shotgun (WGS) entry which is preliminary data.</text>
</comment>
<evidence type="ECO:0000313" key="3">
    <source>
        <dbReference type="Proteomes" id="UP000812440"/>
    </source>
</evidence>
<evidence type="ECO:0000256" key="1">
    <source>
        <dbReference type="SAM" id="Phobius"/>
    </source>
</evidence>
<dbReference type="EMBL" id="JAACNH010000005">
    <property type="protein sequence ID" value="KAG8441655.1"/>
    <property type="molecule type" value="Genomic_DNA"/>
</dbReference>
<keyword evidence="1" id="KW-0472">Membrane</keyword>
<evidence type="ECO:0000313" key="2">
    <source>
        <dbReference type="EMBL" id="KAG8441655.1"/>
    </source>
</evidence>
<dbReference type="AlphaFoldDB" id="A0A8T2J8S9"/>
<gene>
    <name evidence="2" type="ORF">GDO86_010730</name>
</gene>
<name>A0A8T2J8S9_9PIPI</name>
<keyword evidence="3" id="KW-1185">Reference proteome</keyword>
<feature type="transmembrane region" description="Helical" evidence="1">
    <location>
        <begin position="14"/>
        <end position="36"/>
    </location>
</feature>
<proteinExistence type="predicted"/>